<accession>A0A7M1SPM3</accession>
<dbReference type="KEGG" id="halt:IM660_12465"/>
<dbReference type="InterPro" id="IPR009057">
    <property type="entry name" value="Homeodomain-like_sf"/>
</dbReference>
<proteinExistence type="predicted"/>
<dbReference type="SUPFAM" id="SSF46689">
    <property type="entry name" value="Homeodomain-like"/>
    <property type="match status" value="1"/>
</dbReference>
<keyword evidence="2" id="KW-1185">Reference proteome</keyword>
<sequence length="76" mass="8102">MSLERISVDHRIMGGVPCVRGTRIPVSMIIGRLAEGATHADILADYPSLVSEDIDEALRYAALAVEQGELPLLASA</sequence>
<name>A0A7M1SPM3_9MICO</name>
<gene>
    <name evidence="1" type="ORF">IM660_12465</name>
</gene>
<dbReference type="Pfam" id="PF04255">
    <property type="entry name" value="DUF433"/>
    <property type="match status" value="1"/>
</dbReference>
<organism evidence="1 2">
    <name type="scientific">Ruania alkalisoli</name>
    <dbReference type="NCBI Taxonomy" id="2779775"/>
    <lineage>
        <taxon>Bacteria</taxon>
        <taxon>Bacillati</taxon>
        <taxon>Actinomycetota</taxon>
        <taxon>Actinomycetes</taxon>
        <taxon>Micrococcales</taxon>
        <taxon>Ruaniaceae</taxon>
        <taxon>Ruania</taxon>
    </lineage>
</organism>
<dbReference type="PANTHER" id="PTHR34849:SF3">
    <property type="entry name" value="SSR2962 PROTEIN"/>
    <property type="match status" value="1"/>
</dbReference>
<evidence type="ECO:0000313" key="2">
    <source>
        <dbReference type="Proteomes" id="UP000593758"/>
    </source>
</evidence>
<dbReference type="RefSeq" id="WP_193495925.1">
    <property type="nucleotide sequence ID" value="NZ_CP063169.1"/>
</dbReference>
<dbReference type="PANTHER" id="PTHR34849">
    <property type="entry name" value="SSL5025 PROTEIN"/>
    <property type="match status" value="1"/>
</dbReference>
<dbReference type="EMBL" id="CP063169">
    <property type="protein sequence ID" value="QOR69500.1"/>
    <property type="molecule type" value="Genomic_DNA"/>
</dbReference>
<dbReference type="InterPro" id="IPR007367">
    <property type="entry name" value="DUF433"/>
</dbReference>
<dbReference type="Gene3D" id="1.10.10.10">
    <property type="entry name" value="Winged helix-like DNA-binding domain superfamily/Winged helix DNA-binding domain"/>
    <property type="match status" value="1"/>
</dbReference>
<dbReference type="Proteomes" id="UP000593758">
    <property type="component" value="Chromosome"/>
</dbReference>
<evidence type="ECO:0000313" key="1">
    <source>
        <dbReference type="EMBL" id="QOR69500.1"/>
    </source>
</evidence>
<dbReference type="InterPro" id="IPR036388">
    <property type="entry name" value="WH-like_DNA-bd_sf"/>
</dbReference>
<protein>
    <submittedName>
        <fullName evidence="1">DUF433 domain-containing protein</fullName>
    </submittedName>
</protein>
<dbReference type="AlphaFoldDB" id="A0A7M1SPM3"/>
<reference evidence="1 2" key="1">
    <citation type="submission" date="2020-10" db="EMBL/GenBank/DDBJ databases">
        <title>Haloactinobacterium sp. RN3S43, a bacterium isolated from saline soil.</title>
        <authorList>
            <person name="Sun J.-Q."/>
        </authorList>
    </citation>
    <scope>NUCLEOTIDE SEQUENCE [LARGE SCALE GENOMIC DNA]</scope>
    <source>
        <strain evidence="1 2">RN3S43</strain>
    </source>
</reference>